<comment type="caution">
    <text evidence="1">The sequence shown here is derived from an EMBL/GenBank/DDBJ whole genome shotgun (WGS) entry which is preliminary data.</text>
</comment>
<organism evidence="1 2">
    <name type="scientific">Dinghuibacter silviterrae</name>
    <dbReference type="NCBI Taxonomy" id="1539049"/>
    <lineage>
        <taxon>Bacteria</taxon>
        <taxon>Pseudomonadati</taxon>
        <taxon>Bacteroidota</taxon>
        <taxon>Chitinophagia</taxon>
        <taxon>Chitinophagales</taxon>
        <taxon>Chitinophagaceae</taxon>
        <taxon>Dinghuibacter</taxon>
    </lineage>
</organism>
<protein>
    <recommendedName>
        <fullName evidence="3">DUF4314 domain-containing protein</fullName>
    </recommendedName>
</protein>
<reference evidence="1 2" key="1">
    <citation type="submission" date="2019-03" db="EMBL/GenBank/DDBJ databases">
        <title>Genomic Encyclopedia of Type Strains, Phase IV (KMG-IV): sequencing the most valuable type-strain genomes for metagenomic binning, comparative biology and taxonomic classification.</title>
        <authorList>
            <person name="Goeker M."/>
        </authorList>
    </citation>
    <scope>NUCLEOTIDE SEQUENCE [LARGE SCALE GENOMIC DNA]</scope>
    <source>
        <strain evidence="1 2">DSM 100059</strain>
    </source>
</reference>
<keyword evidence="2" id="KW-1185">Reference proteome</keyword>
<dbReference type="RefSeq" id="WP_133992265.1">
    <property type="nucleotide sequence ID" value="NZ_SODV01000001.1"/>
</dbReference>
<evidence type="ECO:0000313" key="2">
    <source>
        <dbReference type="Proteomes" id="UP000294498"/>
    </source>
</evidence>
<dbReference type="Proteomes" id="UP000294498">
    <property type="component" value="Unassembled WGS sequence"/>
</dbReference>
<dbReference type="OrthoDB" id="710556at2"/>
<dbReference type="EMBL" id="SODV01000001">
    <property type="protein sequence ID" value="TDX00520.1"/>
    <property type="molecule type" value="Genomic_DNA"/>
</dbReference>
<dbReference type="AlphaFoldDB" id="A0A4R8DQT3"/>
<evidence type="ECO:0000313" key="1">
    <source>
        <dbReference type="EMBL" id="TDX00520.1"/>
    </source>
</evidence>
<proteinExistence type="predicted"/>
<sequence>MKLRPKNLLVGQTVIVDPDLTTDPFERRGQIGRVIEYDVQFPSVTVLFDDGKNGHYLTDTIYAMQPRKNILQGLINNYSALTDGERKIILNVIKLVEERAIQPAIYASLTNDTIKRHCLCHCADLLDLKLEEKRKRRNVKKI</sequence>
<name>A0A4R8DQT3_9BACT</name>
<gene>
    <name evidence="1" type="ORF">EDB95_1545</name>
</gene>
<evidence type="ECO:0008006" key="3">
    <source>
        <dbReference type="Google" id="ProtNLM"/>
    </source>
</evidence>
<accession>A0A4R8DQT3</accession>